<dbReference type="InParanoid" id="A0A409W643"/>
<comment type="caution">
    <text evidence="1">The sequence shown here is derived from an EMBL/GenBank/DDBJ whole genome shotgun (WGS) entry which is preliminary data.</text>
</comment>
<organism evidence="1 2">
    <name type="scientific">Psilocybe cyanescens</name>
    <dbReference type="NCBI Taxonomy" id="93625"/>
    <lineage>
        <taxon>Eukaryota</taxon>
        <taxon>Fungi</taxon>
        <taxon>Dikarya</taxon>
        <taxon>Basidiomycota</taxon>
        <taxon>Agaricomycotina</taxon>
        <taxon>Agaricomycetes</taxon>
        <taxon>Agaricomycetidae</taxon>
        <taxon>Agaricales</taxon>
        <taxon>Agaricineae</taxon>
        <taxon>Strophariaceae</taxon>
        <taxon>Psilocybe</taxon>
    </lineage>
</organism>
<accession>A0A409W643</accession>
<sequence length="794" mass="89827">MNSSVECFNANRAAIIRRHPTDQIPSYEQMKRHLAEITGVGSVANPMCKNSCLAYTGPYANLDRCPKCNEPKLCPNTKKPHQEFHTILLGPILQALRRDASSAKKFRYRLEKTWSIIRELQANSGNLAAYDDFFCGSDYLENVRSGKIADNDMVLMLSIDGAQLYAHKASDCWIYIWIIMDISPDERYTKRIVVPGGFIPGPNKPKVVDSYLFPGLHHICAIQNEGLVIWDAFQNRLFTSQLFLALNTADGPGMAYLNGLVGHHGKYGCRLYCDVPGRHKPNGSHYYPALLKPVDYVMAGCDHDDLPFLLSAVSSSDTYLINLNILLKSQNDTQYKKRRLETGISKPTIFLGFNSDRILGIPGCFGSDIMHLGTFNLADLLVSLWRGVLDHDEDDPPSCWPWATLKGEIWETHGKQVAVATSYLPGSFDRPPRNIAEKINSGYKAWEWLLYLYGLAPALLYGILPEPFYSHFCTLVRGMRIIHQYHIRADDLKLAGECFRSFVENFEMLYYQRRLGRLHFCRQSIHALLHVAPEVTRIGPPICSSQWTMERTIGNLGEEIRQPSNPYANLSQRGLLRSQINSLIAMIPDLVPLSTSLPRGAVDLGQGYVFLRAQDRYSRSMLQQEANALLRYLSPSTAVSDGSSNWCPKVTRWARLRLPNGQIARSRWKESLKPLGRLRTARVVKFTSDKGIARFGEVLYYFRCRRQENLSLAVLSVYSEPDQELLEASHGTFISCKYLGDRSLQVVDIFCIQSVVAMVPHHLEKQKVGEEHHFLVERPGLDVVRLGGCEEDCD</sequence>
<gene>
    <name evidence="1" type="ORF">CVT25_005584</name>
</gene>
<dbReference type="PANTHER" id="PTHR46579:SF1">
    <property type="entry name" value="F5_8 TYPE C DOMAIN-CONTAINING PROTEIN"/>
    <property type="match status" value="1"/>
</dbReference>
<proteinExistence type="predicted"/>
<name>A0A409W643_PSICY</name>
<keyword evidence="2" id="KW-1185">Reference proteome</keyword>
<dbReference type="OrthoDB" id="2669721at2759"/>
<dbReference type="Proteomes" id="UP000283269">
    <property type="component" value="Unassembled WGS sequence"/>
</dbReference>
<reference evidence="1 2" key="1">
    <citation type="journal article" date="2018" name="Evol. Lett.">
        <title>Horizontal gene cluster transfer increased hallucinogenic mushroom diversity.</title>
        <authorList>
            <person name="Reynolds H.T."/>
            <person name="Vijayakumar V."/>
            <person name="Gluck-Thaler E."/>
            <person name="Korotkin H.B."/>
            <person name="Matheny P.B."/>
            <person name="Slot J.C."/>
        </authorList>
    </citation>
    <scope>NUCLEOTIDE SEQUENCE [LARGE SCALE GENOMIC DNA]</scope>
    <source>
        <strain evidence="1 2">2631</strain>
    </source>
</reference>
<dbReference type="EMBL" id="NHYD01003730">
    <property type="protein sequence ID" value="PPQ73945.1"/>
    <property type="molecule type" value="Genomic_DNA"/>
</dbReference>
<evidence type="ECO:0000313" key="2">
    <source>
        <dbReference type="Proteomes" id="UP000283269"/>
    </source>
</evidence>
<dbReference type="AlphaFoldDB" id="A0A409W643"/>
<protein>
    <submittedName>
        <fullName evidence="1">Uncharacterized protein</fullName>
    </submittedName>
</protein>
<evidence type="ECO:0000313" key="1">
    <source>
        <dbReference type="EMBL" id="PPQ73945.1"/>
    </source>
</evidence>
<dbReference type="STRING" id="93625.A0A409W643"/>
<dbReference type="PANTHER" id="PTHR46579">
    <property type="entry name" value="F5/8 TYPE C DOMAIN-CONTAINING PROTEIN-RELATED"/>
    <property type="match status" value="1"/>
</dbReference>